<evidence type="ECO:0000259" key="1">
    <source>
        <dbReference type="Pfam" id="PF00889"/>
    </source>
</evidence>
<dbReference type="Gene3D" id="3.30.479.20">
    <property type="entry name" value="Elongation factor Ts, dimerisation domain"/>
    <property type="match status" value="1"/>
</dbReference>
<gene>
    <name evidence="2" type="ORF">PR048_023176</name>
</gene>
<sequence>MQLQMGQDELRGLAGSDGRSLADHLALSIGQLGENLSVRRATCLRAGEGVELVGYTHPAEPAQAGVVRGKYAALVALRETVPQERTLSVQQIGKQLCQHIIGVSVAAC</sequence>
<dbReference type="Proteomes" id="UP001159363">
    <property type="component" value="Chromosome 8"/>
</dbReference>
<reference evidence="2 3" key="1">
    <citation type="submission" date="2023-02" db="EMBL/GenBank/DDBJ databases">
        <title>LHISI_Scaffold_Assembly.</title>
        <authorList>
            <person name="Stuart O.P."/>
            <person name="Cleave R."/>
            <person name="Magrath M.J.L."/>
            <person name="Mikheyev A.S."/>
        </authorList>
    </citation>
    <scope>NUCLEOTIDE SEQUENCE [LARGE SCALE GENOMIC DNA]</scope>
    <source>
        <strain evidence="2">Daus_M_001</strain>
        <tissue evidence="2">Leg muscle</tissue>
    </source>
</reference>
<comment type="caution">
    <text evidence="2">The sequence shown here is derived from an EMBL/GenBank/DDBJ whole genome shotgun (WGS) entry which is preliminary data.</text>
</comment>
<name>A0ABQ9GTB6_9NEOP</name>
<organism evidence="2 3">
    <name type="scientific">Dryococelus australis</name>
    <dbReference type="NCBI Taxonomy" id="614101"/>
    <lineage>
        <taxon>Eukaryota</taxon>
        <taxon>Metazoa</taxon>
        <taxon>Ecdysozoa</taxon>
        <taxon>Arthropoda</taxon>
        <taxon>Hexapoda</taxon>
        <taxon>Insecta</taxon>
        <taxon>Pterygota</taxon>
        <taxon>Neoptera</taxon>
        <taxon>Polyneoptera</taxon>
        <taxon>Phasmatodea</taxon>
        <taxon>Verophasmatodea</taxon>
        <taxon>Anareolatae</taxon>
        <taxon>Phasmatidae</taxon>
        <taxon>Eurycanthinae</taxon>
        <taxon>Dryococelus</taxon>
    </lineage>
</organism>
<evidence type="ECO:0000313" key="3">
    <source>
        <dbReference type="Proteomes" id="UP001159363"/>
    </source>
</evidence>
<proteinExistence type="predicted"/>
<protein>
    <recommendedName>
        <fullName evidence="1">Translation elongation factor EFTs/EF1B dimerisation domain-containing protein</fullName>
    </recommendedName>
</protein>
<dbReference type="Pfam" id="PF00889">
    <property type="entry name" value="EF_TS"/>
    <property type="match status" value="1"/>
</dbReference>
<dbReference type="InterPro" id="IPR014039">
    <property type="entry name" value="Transl_elong_EFTs/EF1B_dimer"/>
</dbReference>
<feature type="domain" description="Translation elongation factor EFTs/EF1B dimerisation" evidence="1">
    <location>
        <begin position="9"/>
        <end position="101"/>
    </location>
</feature>
<dbReference type="InterPro" id="IPR036402">
    <property type="entry name" value="EF-Ts_dimer_sf"/>
</dbReference>
<keyword evidence="3" id="KW-1185">Reference proteome</keyword>
<dbReference type="EMBL" id="JARBHB010000009">
    <property type="protein sequence ID" value="KAJ8875281.1"/>
    <property type="molecule type" value="Genomic_DNA"/>
</dbReference>
<evidence type="ECO:0000313" key="2">
    <source>
        <dbReference type="EMBL" id="KAJ8875281.1"/>
    </source>
</evidence>
<accession>A0ABQ9GTB6</accession>